<keyword evidence="3" id="KW-0808">Transferase</keyword>
<evidence type="ECO:0000313" key="4">
    <source>
        <dbReference type="Proteomes" id="UP000823775"/>
    </source>
</evidence>
<dbReference type="PANTHER" id="PTHR23346:SF7">
    <property type="entry name" value="STALLED RIBOSOME SENSOR GCN1"/>
    <property type="match status" value="1"/>
</dbReference>
<dbReference type="GO" id="GO:0016301">
    <property type="term" value="F:kinase activity"/>
    <property type="evidence" value="ECO:0007669"/>
    <property type="project" value="UniProtKB-KW"/>
</dbReference>
<dbReference type="Proteomes" id="UP000823775">
    <property type="component" value="Unassembled WGS sequence"/>
</dbReference>
<name>A0ABS8TF14_DATST</name>
<feature type="region of interest" description="Disordered" evidence="2">
    <location>
        <begin position="150"/>
        <end position="211"/>
    </location>
</feature>
<dbReference type="EMBL" id="JACEIK010001405">
    <property type="protein sequence ID" value="MCD7469112.1"/>
    <property type="molecule type" value="Genomic_DNA"/>
</dbReference>
<feature type="compositionally biased region" description="Basic and acidic residues" evidence="2">
    <location>
        <begin position="186"/>
        <end position="211"/>
    </location>
</feature>
<dbReference type="PANTHER" id="PTHR23346">
    <property type="entry name" value="TRANSLATIONAL ACTIVATOR GCN1-RELATED"/>
    <property type="match status" value="1"/>
</dbReference>
<reference evidence="3 4" key="1">
    <citation type="journal article" date="2021" name="BMC Genomics">
        <title>Datura genome reveals duplications of psychoactive alkaloid biosynthetic genes and high mutation rate following tissue culture.</title>
        <authorList>
            <person name="Rajewski A."/>
            <person name="Carter-House D."/>
            <person name="Stajich J."/>
            <person name="Litt A."/>
        </authorList>
    </citation>
    <scope>NUCLEOTIDE SEQUENCE [LARGE SCALE GENOMIC DNA]</scope>
    <source>
        <strain evidence="3">AR-01</strain>
    </source>
</reference>
<evidence type="ECO:0000313" key="3">
    <source>
        <dbReference type="EMBL" id="MCD7469112.1"/>
    </source>
</evidence>
<proteinExistence type="predicted"/>
<evidence type="ECO:0000256" key="2">
    <source>
        <dbReference type="SAM" id="MobiDB-lite"/>
    </source>
</evidence>
<protein>
    <submittedName>
        <fullName evidence="3">EIF-2-alpha kinase activator GCN1</fullName>
    </submittedName>
</protein>
<gene>
    <name evidence="3" type="primary">GCN1L1_2</name>
    <name evidence="3" type="ORF">HAX54_007910</name>
</gene>
<sequence>MSSATLAAAPSACLQVVFCSHHPCLIGTAKRNSVWRRVQKCLHKHGVDVIGLVTTNVVDLCKGLLGPMGLMSGNHFAQEAAINSLSTLMSMLPGETYMEFEKHFNNLPDRSAHDMLSENDIKIFQTPEGMLSTEQGVYIAESVATKNTKQPKGRFRLYDNNDGPDQVSSNRTARREPSSKEVTGVGKKDGGKSSKKADKDKGKSAKEEAREVQLREEAYIREKVMVVKENLSSMLKALGEMAIANPVFTHSQLPSLIMERILLSPKKTTDSHDDVLKIIFLHLDSFYLLPRVQMLSVLYHVLGVVPAYQASIGPALNELCLGLQPAEVAPALCGIYAKDIHVRMACLNAVKCIPALASHSVPQSSEIATADLACFT</sequence>
<evidence type="ECO:0000256" key="1">
    <source>
        <dbReference type="ARBA" id="ARBA00022737"/>
    </source>
</evidence>
<keyword evidence="4" id="KW-1185">Reference proteome</keyword>
<accession>A0ABS8TF14</accession>
<keyword evidence="1" id="KW-0677">Repeat</keyword>
<organism evidence="3 4">
    <name type="scientific">Datura stramonium</name>
    <name type="common">Jimsonweed</name>
    <name type="synonym">Common thornapple</name>
    <dbReference type="NCBI Taxonomy" id="4076"/>
    <lineage>
        <taxon>Eukaryota</taxon>
        <taxon>Viridiplantae</taxon>
        <taxon>Streptophyta</taxon>
        <taxon>Embryophyta</taxon>
        <taxon>Tracheophyta</taxon>
        <taxon>Spermatophyta</taxon>
        <taxon>Magnoliopsida</taxon>
        <taxon>eudicotyledons</taxon>
        <taxon>Gunneridae</taxon>
        <taxon>Pentapetalae</taxon>
        <taxon>asterids</taxon>
        <taxon>lamiids</taxon>
        <taxon>Solanales</taxon>
        <taxon>Solanaceae</taxon>
        <taxon>Solanoideae</taxon>
        <taxon>Datureae</taxon>
        <taxon>Datura</taxon>
    </lineage>
</organism>
<keyword evidence="3" id="KW-0418">Kinase</keyword>
<comment type="caution">
    <text evidence="3">The sequence shown here is derived from an EMBL/GenBank/DDBJ whole genome shotgun (WGS) entry which is preliminary data.</text>
</comment>